<keyword evidence="3" id="KW-1003">Cell membrane</keyword>
<keyword evidence="9" id="KW-0472">Membrane</keyword>
<dbReference type="SUPFAM" id="SSF52047">
    <property type="entry name" value="RNI-like"/>
    <property type="match status" value="1"/>
</dbReference>
<dbReference type="SUPFAM" id="SSF52058">
    <property type="entry name" value="L domain-like"/>
    <property type="match status" value="3"/>
</dbReference>
<reference evidence="12 13" key="1">
    <citation type="journal article" date="2014" name="Genome Biol.">
        <title>Transcriptome and methylome profiling reveals relics of genome dominance in the mesopolyploid Brassica oleracea.</title>
        <authorList>
            <person name="Parkin I.A."/>
            <person name="Koh C."/>
            <person name="Tang H."/>
            <person name="Robinson S.J."/>
            <person name="Kagale S."/>
            <person name="Clarke W.E."/>
            <person name="Town C.D."/>
            <person name="Nixon J."/>
            <person name="Krishnakumar V."/>
            <person name="Bidwell S.L."/>
            <person name="Denoeud F."/>
            <person name="Belcram H."/>
            <person name="Links M.G."/>
            <person name="Just J."/>
            <person name="Clarke C."/>
            <person name="Bender T."/>
            <person name="Huebert T."/>
            <person name="Mason A.S."/>
            <person name="Pires J.C."/>
            <person name="Barker G."/>
            <person name="Moore J."/>
            <person name="Walley P.G."/>
            <person name="Manoli S."/>
            <person name="Batley J."/>
            <person name="Edwards D."/>
            <person name="Nelson M.N."/>
            <person name="Wang X."/>
            <person name="Paterson A.H."/>
            <person name="King G."/>
            <person name="Bancroft I."/>
            <person name="Chalhoub B."/>
            <person name="Sharpe A.G."/>
        </authorList>
    </citation>
    <scope>NUCLEOTIDE SEQUENCE</scope>
    <source>
        <strain evidence="12 13">cv. TO1000</strain>
    </source>
</reference>
<sequence length="1809" mass="199773">MYMAEDIGASTYDDLIDLQYKGLSMEQMGILTFYSAIDLSGNKIEGQIPESIGLLKTLIALNLSNNAFTGHIPLALANVTELESLDLSRNQLSGTIPSGLKSLSFLAHINVSHNQLKGEIPQGTQITGQSKSSFEGNAGLCGLPLEESCFAPPTQQPKEEKEEKEKEEEEVLNWRGVAIGFGPGVLLGLAIAQVIASYKPEWLIKIIGCNQTDYFNGVMCDNITGEVTKLQLPSGCFTGVLKTNSSLFGFNHLRYLNLSYNKFTSSSLSSGFGSLNKLEVLSLSSNGFIGQVPSSLSNLSRLTELYLDHNELTGGFPLVQNITSLSILNLSLNHFSGAIPSSLLTMPFLSYLNLDENHLTDPVEVRSSSTSSRLETLHLRKNPFEGKILDLISNFTTLKYLGLSFQNISYPINLNFFSSLKSLLRLDLSGNSVLETSISSDSDVPRNIEKLLLSSCDISKFPEFVRSLDRLEHIDISNNKIKGKVPEWLWNLPHLIRANLVNNAFTHLEGSNDVLTNSSLRILDLALNHFEGPVPTPPLSINLFSAWNNSFTGNIPLSVCNRSSLVILDLSYNNLSGPIPRCLSNLKDSLVVVNLRKNNLEGSIPDMLYNGSLLRTLDVGYNQLTGKLPRSLLNCSSLRFVSVDNNKIKDTFPFWLKALPGLQVLTLRSNKFYGPVSLPAEVPLAFPKLHILEISDNNFTGSLPPNYFVNWKASSLETNDDGRIYMGDYNNAYYIYEDTMDLQYKGLFMEQGKVLTSYATIDFSGNRFEGQIPESIGLLKALIALNLSNNGFTGHIPLSMENVTELESLDLSGNKLSGTIPKGLARLSFLAYISVAHNQLIGEIPQGPQFSGQAETSFEGNEGLCGLPLQGSCFAPPPTQQFEEEDEEEGVLNWKAVVIGYGPGLLFGLVIAHVIASYMPKWFVKIVGPDKHKEADPASLFDSLDSRWDSSSNHIFTLVVGLSGCHPDQIQALEQFKNEFDSRNCNQTDYLNGVQCDNATGAVTELQLPSGCLIGTLKPNSSLFELRHLRHLNLSHNNFTSSSLPSEFSNLSRLEVLSLSSNSFIGQVPSLFSKLTWLNQLDLSHNQLTGSFQLVQNLSKLSTLDLSYNHFSGDIPSTLLSMPFLTRLDLSENYLTGSINILNSSSSLRLEHLSLSHNHFEGQVLEPISNLITLKFLDLSFQNISYPIDIRIFSSLKSLLKLVLSGNSISSTSFGSDSDVPLSLEKLGLSGCDIIEFPNFLKSLHNLELIDISHNKIKGKVPEWFWNLPRLSMVSLVNNSFTGFEGSEDVLQNSSLKILDLALNHFKGPFPNPPHSLTVLSAWNNSFTGSIPIAVCNQSMLALLDLSYNNFTGSIPRCLSNLQNSLIVVNLRKNNLEGSLPDNCYDGALLRTLDVGFNQLTGKLPRSLLNCSSLKFLSVDNNNIKDTFPFWLKGLPNLQAFTLRSNRFYGPISPPGQGPLAFPELRILEIADNKFTGSLPQDYFVNWKVMTEDGSLYMGDYNEIPGYIYEDTIDLQYKGLFMEQGKVLTSYATIDFSGNRLEGQIPESIGLLKTLIALNLSNNAFTGHIPLSLENVTELESLDLSRNKLSGDIPRGLGSLSFLAYISVAHNQLKGVIPQATQITGQPKSSFEGNVGLCGLPLEQSCFTPPTRQPKEEDEEEEEGVLNWKAVVIGYGPGLLFGLVIAHVIASYRPQWFVKIVGPDKHKETDPVTLFMSMDSRWDSFNNKKNKESNIIIMINALVVGLPACRPDQIRALVRFKNEFESRCCNNSDYFHCVMCDNTTGSVTKLKLPSDHCLTGILKPRDVKM</sequence>
<dbReference type="FunFam" id="3.80.10.10:FF:002352">
    <property type="entry name" value="Receptor like protein 28"/>
    <property type="match status" value="1"/>
</dbReference>
<evidence type="ECO:0000256" key="9">
    <source>
        <dbReference type="ARBA" id="ARBA00023136"/>
    </source>
</evidence>
<evidence type="ECO:0000256" key="3">
    <source>
        <dbReference type="ARBA" id="ARBA00022475"/>
    </source>
</evidence>
<keyword evidence="6" id="KW-0732">Signal</keyword>
<organism evidence="12 13">
    <name type="scientific">Brassica oleracea var. oleracea</name>
    <dbReference type="NCBI Taxonomy" id="109376"/>
    <lineage>
        <taxon>Eukaryota</taxon>
        <taxon>Viridiplantae</taxon>
        <taxon>Streptophyta</taxon>
        <taxon>Embryophyta</taxon>
        <taxon>Tracheophyta</taxon>
        <taxon>Spermatophyta</taxon>
        <taxon>Magnoliopsida</taxon>
        <taxon>eudicotyledons</taxon>
        <taxon>Gunneridae</taxon>
        <taxon>Pentapetalae</taxon>
        <taxon>rosids</taxon>
        <taxon>malvids</taxon>
        <taxon>Brassicales</taxon>
        <taxon>Brassicaceae</taxon>
        <taxon>Brassiceae</taxon>
        <taxon>Brassica</taxon>
    </lineage>
</organism>
<evidence type="ECO:0000256" key="5">
    <source>
        <dbReference type="ARBA" id="ARBA00022692"/>
    </source>
</evidence>
<dbReference type="InterPro" id="IPR003591">
    <property type="entry name" value="Leu-rich_rpt_typical-subtyp"/>
</dbReference>
<dbReference type="FunFam" id="3.80.10.10:FF:000095">
    <property type="entry name" value="LRR receptor-like serine/threonine-protein kinase GSO1"/>
    <property type="match status" value="2"/>
</dbReference>
<dbReference type="OMA" id="DLHTNKF"/>
<evidence type="ECO:0000256" key="10">
    <source>
        <dbReference type="ARBA" id="ARBA00023170"/>
    </source>
</evidence>
<dbReference type="FunFam" id="3.80.10.10:FF:000041">
    <property type="entry name" value="LRR receptor-like serine/threonine-protein kinase ERECTA"/>
    <property type="match status" value="1"/>
</dbReference>
<evidence type="ECO:0000313" key="13">
    <source>
        <dbReference type="Proteomes" id="UP000032141"/>
    </source>
</evidence>
<name>A0A0D3BSL3_BRAOL</name>
<dbReference type="eggNOG" id="KOG0619">
    <property type="taxonomic scope" value="Eukaryota"/>
</dbReference>
<dbReference type="PANTHER" id="PTHR27004:SF142">
    <property type="entry name" value="RECEPTOR LIKE PROTEIN 27"/>
    <property type="match status" value="1"/>
</dbReference>
<dbReference type="HOGENOM" id="CLU_000288_18_3_1"/>
<dbReference type="EnsemblPlants" id="Bo4g045290.1">
    <property type="protein sequence ID" value="Bo4g045290.1"/>
    <property type="gene ID" value="Bo4g045290"/>
</dbReference>
<accession>A0A0D3BSL3</accession>
<comment type="subcellular location">
    <subcellularLocation>
        <location evidence="1">Cell membrane</location>
        <topology evidence="1">Single-pass type I membrane protein</topology>
    </subcellularLocation>
</comment>
<evidence type="ECO:0000256" key="2">
    <source>
        <dbReference type="ARBA" id="ARBA00009592"/>
    </source>
</evidence>
<dbReference type="Proteomes" id="UP000032141">
    <property type="component" value="Chromosome C4"/>
</dbReference>
<proteinExistence type="inferred from homology"/>
<dbReference type="Pfam" id="PF13855">
    <property type="entry name" value="LRR_8"/>
    <property type="match status" value="3"/>
</dbReference>
<keyword evidence="11" id="KW-0325">Glycoprotein</keyword>
<evidence type="ECO:0000256" key="1">
    <source>
        <dbReference type="ARBA" id="ARBA00004251"/>
    </source>
</evidence>
<keyword evidence="10" id="KW-0675">Receptor</keyword>
<reference evidence="12" key="2">
    <citation type="submission" date="2015-03" db="UniProtKB">
        <authorList>
            <consortium name="EnsemblPlants"/>
        </authorList>
    </citation>
    <scope>IDENTIFICATION</scope>
</reference>
<evidence type="ECO:0000256" key="4">
    <source>
        <dbReference type="ARBA" id="ARBA00022614"/>
    </source>
</evidence>
<comment type="similarity">
    <text evidence="2">Belongs to the RLP family.</text>
</comment>
<dbReference type="SMART" id="SM00365">
    <property type="entry name" value="LRR_SD22"/>
    <property type="match status" value="11"/>
</dbReference>
<evidence type="ECO:0000256" key="11">
    <source>
        <dbReference type="ARBA" id="ARBA00023180"/>
    </source>
</evidence>
<dbReference type="SMART" id="SM00369">
    <property type="entry name" value="LRR_TYP"/>
    <property type="match status" value="15"/>
</dbReference>
<evidence type="ECO:0000256" key="8">
    <source>
        <dbReference type="ARBA" id="ARBA00022989"/>
    </source>
</evidence>
<keyword evidence="4" id="KW-0433">Leucine-rich repeat</keyword>
<dbReference type="PRINTS" id="PR00019">
    <property type="entry name" value="LEURICHRPT"/>
</dbReference>
<keyword evidence="8" id="KW-1133">Transmembrane helix</keyword>
<evidence type="ECO:0000256" key="6">
    <source>
        <dbReference type="ARBA" id="ARBA00022729"/>
    </source>
</evidence>
<protein>
    <recommendedName>
        <fullName evidence="14">Leucine-rich repeat-containing N-terminal plant-type domain-containing protein</fullName>
    </recommendedName>
</protein>
<keyword evidence="5" id="KW-0812">Transmembrane</keyword>
<dbReference type="Gene3D" id="3.80.10.10">
    <property type="entry name" value="Ribonuclease Inhibitor"/>
    <property type="match status" value="7"/>
</dbReference>
<dbReference type="InterPro" id="IPR001611">
    <property type="entry name" value="Leu-rich_rpt"/>
</dbReference>
<dbReference type="STRING" id="109376.A0A0D3BSL3"/>
<keyword evidence="7" id="KW-0677">Repeat</keyword>
<dbReference type="Gramene" id="Bo4g045290.1">
    <property type="protein sequence ID" value="Bo4g045290.1"/>
    <property type="gene ID" value="Bo4g045290"/>
</dbReference>
<dbReference type="FunFam" id="3.80.10.10:FF:000111">
    <property type="entry name" value="LRR receptor-like serine/threonine-protein kinase ERECTA"/>
    <property type="match status" value="2"/>
</dbReference>
<dbReference type="InterPro" id="IPR032675">
    <property type="entry name" value="LRR_dom_sf"/>
</dbReference>
<keyword evidence="13" id="KW-1185">Reference proteome</keyword>
<evidence type="ECO:0008006" key="14">
    <source>
        <dbReference type="Google" id="ProtNLM"/>
    </source>
</evidence>
<dbReference type="PANTHER" id="PTHR27004">
    <property type="entry name" value="RECEPTOR-LIKE PROTEIN 12 ISOFORM X1"/>
    <property type="match status" value="1"/>
</dbReference>
<evidence type="ECO:0000313" key="12">
    <source>
        <dbReference type="EnsemblPlants" id="Bo4g045290.1"/>
    </source>
</evidence>
<dbReference type="GO" id="GO:0005886">
    <property type="term" value="C:plasma membrane"/>
    <property type="evidence" value="ECO:0007669"/>
    <property type="project" value="UniProtKB-SubCell"/>
</dbReference>
<dbReference type="Pfam" id="PF00560">
    <property type="entry name" value="LRR_1"/>
    <property type="match status" value="11"/>
</dbReference>
<evidence type="ECO:0000256" key="7">
    <source>
        <dbReference type="ARBA" id="ARBA00022737"/>
    </source>
</evidence>